<evidence type="ECO:0000256" key="4">
    <source>
        <dbReference type="ARBA" id="ARBA00023295"/>
    </source>
</evidence>
<dbReference type="EC" id="3.2.1.26" evidence="2"/>
<evidence type="ECO:0000256" key="2">
    <source>
        <dbReference type="ARBA" id="ARBA00012758"/>
    </source>
</evidence>
<name>A0ABN2YCC8_9ACTN</name>
<organism evidence="6 7">
    <name type="scientific">Nocardioides bigeumensis</name>
    <dbReference type="NCBI Taxonomy" id="433657"/>
    <lineage>
        <taxon>Bacteria</taxon>
        <taxon>Bacillati</taxon>
        <taxon>Actinomycetota</taxon>
        <taxon>Actinomycetes</taxon>
        <taxon>Propionibacteriales</taxon>
        <taxon>Nocardioidaceae</taxon>
        <taxon>Nocardioides</taxon>
    </lineage>
</organism>
<dbReference type="PANTHER" id="PTHR43101:SF1">
    <property type="entry name" value="BETA-FRUCTOSIDASE"/>
    <property type="match status" value="1"/>
</dbReference>
<accession>A0ABN2YCC8</accession>
<dbReference type="EMBL" id="BAAAQQ010000011">
    <property type="protein sequence ID" value="GAA2123642.1"/>
    <property type="molecule type" value="Genomic_DNA"/>
</dbReference>
<keyword evidence="3" id="KW-0378">Hydrolase</keyword>
<evidence type="ECO:0000313" key="7">
    <source>
        <dbReference type="Proteomes" id="UP001500575"/>
    </source>
</evidence>
<proteinExistence type="inferred from homology"/>
<dbReference type="SMART" id="SM00640">
    <property type="entry name" value="Glyco_32"/>
    <property type="match status" value="1"/>
</dbReference>
<gene>
    <name evidence="6" type="ORF">GCM10009843_19610</name>
</gene>
<reference evidence="6 7" key="1">
    <citation type="journal article" date="2019" name="Int. J. Syst. Evol. Microbiol.">
        <title>The Global Catalogue of Microorganisms (GCM) 10K type strain sequencing project: providing services to taxonomists for standard genome sequencing and annotation.</title>
        <authorList>
            <consortium name="The Broad Institute Genomics Platform"/>
            <consortium name="The Broad Institute Genome Sequencing Center for Infectious Disease"/>
            <person name="Wu L."/>
            <person name="Ma J."/>
        </authorList>
    </citation>
    <scope>NUCLEOTIDE SEQUENCE [LARGE SCALE GENOMIC DNA]</scope>
    <source>
        <strain evidence="6 7">JCM 16021</strain>
    </source>
</reference>
<sequence length="317" mass="34521">MNDPLGLTFHRHEHEGRYHLFFQYVPGRTTWDVGCHWGHATSPDLVAWTAEPVALSPDGDEDGVWSGSLVLDADTPTIFYTAVDADDPEIGRVRRAVALDPDWRAWEKRDVVVRLPDGEPAVAFRDPFVYRSANGEGWRMLLGGGLSDGRPAVWMFTSPDLLTWEYAGRLDGSGESGSVWECPMLLRVGGRSVLVVADGELGRGSHASYAWVDEDGDQLVPGPWRRLSYGAYYAASPFVDADGRVGLVHWIRDVAGDGWAGAHSLPHLLSREGDLLVARPHPAFEAQTRRTGGVQVVVDGPVVEVFSPAGVLAVTSG</sequence>
<dbReference type="Gene3D" id="2.115.10.20">
    <property type="entry name" value="Glycosyl hydrolase domain, family 43"/>
    <property type="match status" value="1"/>
</dbReference>
<keyword evidence="4" id="KW-0326">Glycosidase</keyword>
<dbReference type="Proteomes" id="UP001500575">
    <property type="component" value="Unassembled WGS sequence"/>
</dbReference>
<keyword evidence="7" id="KW-1185">Reference proteome</keyword>
<dbReference type="SUPFAM" id="SSF75005">
    <property type="entry name" value="Arabinanase/levansucrase/invertase"/>
    <property type="match status" value="1"/>
</dbReference>
<dbReference type="InterPro" id="IPR023296">
    <property type="entry name" value="Glyco_hydro_beta-prop_sf"/>
</dbReference>
<feature type="domain" description="Glycosyl hydrolase family 32 N-terminal" evidence="5">
    <location>
        <begin position="1"/>
        <end position="278"/>
    </location>
</feature>
<evidence type="ECO:0000256" key="3">
    <source>
        <dbReference type="ARBA" id="ARBA00022801"/>
    </source>
</evidence>
<comment type="similarity">
    <text evidence="1">Belongs to the glycosyl hydrolase 32 family.</text>
</comment>
<evidence type="ECO:0000259" key="5">
    <source>
        <dbReference type="Pfam" id="PF00251"/>
    </source>
</evidence>
<evidence type="ECO:0000313" key="6">
    <source>
        <dbReference type="EMBL" id="GAA2123642.1"/>
    </source>
</evidence>
<protein>
    <recommendedName>
        <fullName evidence="2">beta-fructofuranosidase</fullName>
        <ecNumber evidence="2">3.2.1.26</ecNumber>
    </recommendedName>
</protein>
<dbReference type="CDD" id="cd08996">
    <property type="entry name" value="GH32_FFase"/>
    <property type="match status" value="1"/>
</dbReference>
<dbReference type="InterPro" id="IPR001362">
    <property type="entry name" value="Glyco_hydro_32"/>
</dbReference>
<evidence type="ECO:0000256" key="1">
    <source>
        <dbReference type="ARBA" id="ARBA00009902"/>
    </source>
</evidence>
<comment type="caution">
    <text evidence="6">The sequence shown here is derived from an EMBL/GenBank/DDBJ whole genome shotgun (WGS) entry which is preliminary data.</text>
</comment>
<dbReference type="Pfam" id="PF00251">
    <property type="entry name" value="Glyco_hydro_32N"/>
    <property type="match status" value="1"/>
</dbReference>
<dbReference type="InterPro" id="IPR051214">
    <property type="entry name" value="GH32_Enzymes"/>
</dbReference>
<dbReference type="InterPro" id="IPR013148">
    <property type="entry name" value="Glyco_hydro_32_N"/>
</dbReference>
<dbReference type="PANTHER" id="PTHR43101">
    <property type="entry name" value="BETA-FRUCTOSIDASE"/>
    <property type="match status" value="1"/>
</dbReference>